<feature type="transmembrane region" description="Helical" evidence="5">
    <location>
        <begin position="473"/>
        <end position="493"/>
    </location>
</feature>
<dbReference type="GO" id="GO:0005886">
    <property type="term" value="C:plasma membrane"/>
    <property type="evidence" value="ECO:0007669"/>
    <property type="project" value="TreeGrafter"/>
</dbReference>
<gene>
    <name evidence="8" type="ORF">L207DRAFT_618067</name>
    <name evidence="7" type="ORF">L207DRAFT_620170</name>
</gene>
<dbReference type="PROSITE" id="PS00216">
    <property type="entry name" value="SUGAR_TRANSPORT_1"/>
    <property type="match status" value="1"/>
</dbReference>
<feature type="transmembrane region" description="Helical" evidence="5">
    <location>
        <begin position="291"/>
        <end position="311"/>
    </location>
</feature>
<evidence type="ECO:0000256" key="5">
    <source>
        <dbReference type="SAM" id="Phobius"/>
    </source>
</evidence>
<dbReference type="SUPFAM" id="SSF103473">
    <property type="entry name" value="MFS general substrate transporter"/>
    <property type="match status" value="1"/>
</dbReference>
<evidence type="ECO:0000256" key="4">
    <source>
        <dbReference type="ARBA" id="ARBA00023136"/>
    </source>
</evidence>
<dbReference type="Pfam" id="PF07690">
    <property type="entry name" value="MFS_1"/>
    <property type="match status" value="1"/>
</dbReference>
<evidence type="ECO:0000256" key="1">
    <source>
        <dbReference type="ARBA" id="ARBA00004141"/>
    </source>
</evidence>
<keyword evidence="9" id="KW-1185">Reference proteome</keyword>
<feature type="transmembrane region" description="Helical" evidence="5">
    <location>
        <begin position="383"/>
        <end position="404"/>
    </location>
</feature>
<dbReference type="GO" id="GO:0022857">
    <property type="term" value="F:transmembrane transporter activity"/>
    <property type="evidence" value="ECO:0007669"/>
    <property type="project" value="InterPro"/>
</dbReference>
<keyword evidence="3 5" id="KW-1133">Transmembrane helix</keyword>
<dbReference type="AlphaFoldDB" id="A0A2J6QS05"/>
<comment type="subcellular location">
    <subcellularLocation>
        <location evidence="1">Membrane</location>
        <topology evidence="1">Multi-pass membrane protein</topology>
    </subcellularLocation>
</comment>
<dbReference type="EMBL" id="KZ613994">
    <property type="protein sequence ID" value="PMD28768.1"/>
    <property type="molecule type" value="Genomic_DNA"/>
</dbReference>
<feature type="transmembrane region" description="Helical" evidence="5">
    <location>
        <begin position="185"/>
        <end position="204"/>
    </location>
</feature>
<evidence type="ECO:0000259" key="6">
    <source>
        <dbReference type="PROSITE" id="PS50850"/>
    </source>
</evidence>
<dbReference type="InterPro" id="IPR005829">
    <property type="entry name" value="Sugar_transporter_CS"/>
</dbReference>
<evidence type="ECO:0000256" key="2">
    <source>
        <dbReference type="ARBA" id="ARBA00022692"/>
    </source>
</evidence>
<dbReference type="InterPro" id="IPR020846">
    <property type="entry name" value="MFS_dom"/>
</dbReference>
<evidence type="ECO:0000313" key="8">
    <source>
        <dbReference type="EMBL" id="PMD29047.1"/>
    </source>
</evidence>
<feature type="transmembrane region" description="Helical" evidence="5">
    <location>
        <begin position="323"/>
        <end position="341"/>
    </location>
</feature>
<dbReference type="Gene3D" id="1.20.1250.20">
    <property type="entry name" value="MFS general substrate transporter like domains"/>
    <property type="match status" value="1"/>
</dbReference>
<dbReference type="Proteomes" id="UP000235786">
    <property type="component" value="Unassembled WGS sequence"/>
</dbReference>
<dbReference type="InterPro" id="IPR011701">
    <property type="entry name" value="MFS"/>
</dbReference>
<dbReference type="PROSITE" id="PS50850">
    <property type="entry name" value="MFS"/>
    <property type="match status" value="1"/>
</dbReference>
<feature type="transmembrane region" description="Helical" evidence="5">
    <location>
        <begin position="216"/>
        <end position="233"/>
    </location>
</feature>
<dbReference type="InterPro" id="IPR053791">
    <property type="entry name" value="MFS_Tri12-like"/>
</dbReference>
<accession>A0A2J6QS05</accession>
<evidence type="ECO:0000256" key="3">
    <source>
        <dbReference type="ARBA" id="ARBA00022989"/>
    </source>
</evidence>
<dbReference type="InterPro" id="IPR036259">
    <property type="entry name" value="MFS_trans_sf"/>
</dbReference>
<protein>
    <submittedName>
        <fullName evidence="8">MFS general substrate transporter</fullName>
    </submittedName>
</protein>
<organism evidence="8 9">
    <name type="scientific">Hyaloscypha variabilis (strain UAMH 11265 / GT02V1 / F)</name>
    <name type="common">Meliniomyces variabilis</name>
    <dbReference type="NCBI Taxonomy" id="1149755"/>
    <lineage>
        <taxon>Eukaryota</taxon>
        <taxon>Fungi</taxon>
        <taxon>Dikarya</taxon>
        <taxon>Ascomycota</taxon>
        <taxon>Pezizomycotina</taxon>
        <taxon>Leotiomycetes</taxon>
        <taxon>Helotiales</taxon>
        <taxon>Hyaloscyphaceae</taxon>
        <taxon>Hyaloscypha</taxon>
        <taxon>Hyaloscypha variabilis</taxon>
    </lineage>
</organism>
<feature type="transmembrane region" description="Helical" evidence="5">
    <location>
        <begin position="113"/>
        <end position="131"/>
    </location>
</feature>
<keyword evidence="2 5" id="KW-0812">Transmembrane</keyword>
<reference evidence="8 9" key="1">
    <citation type="submission" date="2016-04" db="EMBL/GenBank/DDBJ databases">
        <title>A degradative enzymes factory behind the ericoid mycorrhizal symbiosis.</title>
        <authorList>
            <consortium name="DOE Joint Genome Institute"/>
            <person name="Martino E."/>
            <person name="Morin E."/>
            <person name="Grelet G."/>
            <person name="Kuo A."/>
            <person name="Kohler A."/>
            <person name="Daghino S."/>
            <person name="Barry K."/>
            <person name="Choi C."/>
            <person name="Cichocki N."/>
            <person name="Clum A."/>
            <person name="Copeland A."/>
            <person name="Hainaut M."/>
            <person name="Haridas S."/>
            <person name="Labutti K."/>
            <person name="Lindquist E."/>
            <person name="Lipzen A."/>
            <person name="Khouja H.-R."/>
            <person name="Murat C."/>
            <person name="Ohm R."/>
            <person name="Olson A."/>
            <person name="Spatafora J."/>
            <person name="Veneault-Fourrey C."/>
            <person name="Henrissat B."/>
            <person name="Grigoriev I."/>
            <person name="Martin F."/>
            <person name="Perotto S."/>
        </authorList>
    </citation>
    <scope>NUCLEOTIDE SEQUENCE [LARGE SCALE GENOMIC DNA]</scope>
    <source>
        <strain evidence="8 9">F</strain>
    </source>
</reference>
<feature type="domain" description="Major facilitator superfamily (MFS) profile" evidence="6">
    <location>
        <begin position="1"/>
        <end position="497"/>
    </location>
</feature>
<name>A0A2J6QS05_HYAVF</name>
<feature type="transmembrane region" description="Helical" evidence="5">
    <location>
        <begin position="143"/>
        <end position="164"/>
    </location>
</feature>
<feature type="transmembrane region" description="Helical" evidence="5">
    <location>
        <begin position="254"/>
        <end position="271"/>
    </location>
</feature>
<feature type="transmembrane region" description="Helical" evidence="5">
    <location>
        <begin position="347"/>
        <end position="371"/>
    </location>
</feature>
<dbReference type="PANTHER" id="PTHR23501:SF195">
    <property type="entry name" value="PEP5"/>
    <property type="match status" value="1"/>
</dbReference>
<dbReference type="PANTHER" id="PTHR23501">
    <property type="entry name" value="MAJOR FACILITATOR SUPERFAMILY"/>
    <property type="match status" value="1"/>
</dbReference>
<feature type="transmembrane region" description="Helical" evidence="5">
    <location>
        <begin position="53"/>
        <end position="70"/>
    </location>
</feature>
<keyword evidence="4 5" id="KW-0472">Membrane</keyword>
<evidence type="ECO:0000313" key="7">
    <source>
        <dbReference type="EMBL" id="PMD28768.1"/>
    </source>
</evidence>
<dbReference type="EMBL" id="KZ613978">
    <property type="protein sequence ID" value="PMD29047.1"/>
    <property type="molecule type" value="Genomic_DNA"/>
</dbReference>
<dbReference type="OrthoDB" id="4161376at2759"/>
<evidence type="ECO:0000313" key="9">
    <source>
        <dbReference type="Proteomes" id="UP000235786"/>
    </source>
</evidence>
<sequence>MLLLVGSGVFARNIAAVVGGADRATWLSSTVAIETAVLGPPISQAADYWGRKWFIVVSATFGFIGCLVIARGETMGMVIGGEILAAMSLGSQPLLYAVASEILPRRWRPEAQAGLNVALGFGAIFTLLAGLKFVDDSPDGFRTFFYIATGLNGVAAVICVALYNPPLRILQKSLKFREKMAKLDWIGYVLLASGIVLFIVALQWSQNPYSWTDAHILGPFILGCVFQIAFVVYQWKFKHDGMLHHDLFKKDRNFAISMFDLFVEGLVFYAVNNYYVFEMSVLYDTDTYIPGVRFVVIFVVSMISSAAVALYVSTTKKLRIPSVVAFTLYVIFNVLMATAKLSSGKSMWGYSVILGIGFGIVLTTFITAAQLSAPPQLIAITSGLLISIRSLGAAVGLALFTFLLPCSITVNLPKEIATAVLPLGLTPKDLGTFIGALSSNNQTALAMVPGVTPQIIGAGVNGLQQAYLMSFRYVWVAAGAFSVVAGIAAVFLVNPKKEMNMHVDAPLDED</sequence>
<proteinExistence type="predicted"/>
<dbReference type="CDD" id="cd06179">
    <property type="entry name" value="MFS_TRI12_like"/>
    <property type="match status" value="1"/>
</dbReference>